<dbReference type="Pfam" id="PF14282">
    <property type="entry name" value="FlxA"/>
    <property type="match status" value="1"/>
</dbReference>
<dbReference type="AlphaFoldDB" id="A0AAW9XAF1"/>
<dbReference type="EMBL" id="WTRX01000490">
    <property type="protein sequence ID" value="MWU34568.1"/>
    <property type="molecule type" value="Genomic_DNA"/>
</dbReference>
<reference evidence="2 3" key="1">
    <citation type="submission" date="2019-12" db="EMBL/GenBank/DDBJ databases">
        <title>Enteriobacteria Tanzani isolates_8377-8380.</title>
        <authorList>
            <person name="Subbiah M."/>
            <person name="Call D."/>
        </authorList>
    </citation>
    <scope>NUCLEOTIDE SEQUENCE [LARGE SCALE GENOMIC DNA]</scope>
    <source>
        <strain evidence="2 3">8378wB3</strain>
    </source>
</reference>
<evidence type="ECO:0000313" key="2">
    <source>
        <dbReference type="EMBL" id="MWU34568.1"/>
    </source>
</evidence>
<dbReference type="Proteomes" id="UP000441160">
    <property type="component" value="Unassembled WGS sequence"/>
</dbReference>
<sequence>MSISIQTNTSIKSSNSSANSESSQISQILKKIQSLTEKLGKVSSEDGMTTDQKKEMVAIIQKQIQSLSTQLQ</sequence>
<dbReference type="RefSeq" id="WP_202132077.1">
    <property type="nucleotide sequence ID" value="NZ_WTRX01000490.1"/>
</dbReference>
<feature type="region of interest" description="Disordered" evidence="1">
    <location>
        <begin position="1"/>
        <end position="23"/>
    </location>
</feature>
<feature type="non-terminal residue" evidence="2">
    <location>
        <position position="72"/>
    </location>
</feature>
<proteinExistence type="predicted"/>
<gene>
    <name evidence="2" type="ORF">GP944_28790</name>
</gene>
<comment type="caution">
    <text evidence="2">The sequence shown here is derived from an EMBL/GenBank/DDBJ whole genome shotgun (WGS) entry which is preliminary data.</text>
</comment>
<evidence type="ECO:0000313" key="3">
    <source>
        <dbReference type="Proteomes" id="UP000441160"/>
    </source>
</evidence>
<accession>A0AAW9XAF1</accession>
<organism evidence="2 3">
    <name type="scientific">Escherichia coli</name>
    <dbReference type="NCBI Taxonomy" id="562"/>
    <lineage>
        <taxon>Bacteria</taxon>
        <taxon>Pseudomonadati</taxon>
        <taxon>Pseudomonadota</taxon>
        <taxon>Gammaproteobacteria</taxon>
        <taxon>Enterobacterales</taxon>
        <taxon>Enterobacteriaceae</taxon>
        <taxon>Escherichia</taxon>
    </lineage>
</organism>
<name>A0AAW9XAF1_ECOLX</name>
<protein>
    <submittedName>
        <fullName evidence="2">Protein flxA</fullName>
    </submittedName>
</protein>
<evidence type="ECO:0000256" key="1">
    <source>
        <dbReference type="SAM" id="MobiDB-lite"/>
    </source>
</evidence>
<dbReference type="InterPro" id="IPR025577">
    <property type="entry name" value="FlxA"/>
</dbReference>